<evidence type="ECO:0000313" key="2">
    <source>
        <dbReference type="EMBL" id="TSB04451.1"/>
    </source>
</evidence>
<keyword evidence="3" id="KW-1185">Reference proteome</keyword>
<sequence>MINFSKKLSFVVGMVALSSQPAHACWTNAAQDAAKIKHLNTMLMVTALRCRNTSDNFLPHYNRFVTKHNNLIGSQNAALKGHLAQTYGARGAEGALDRMSIGFANSYGNGHKTMNCKQLKELAAKLASESHGVVTMAAAADSTVIGHSWSGPACPTRMATRP</sequence>
<protein>
    <recommendedName>
        <fullName evidence="4">S-adenosyl-L-homocysteine hydrolase</fullName>
    </recommendedName>
</protein>
<comment type="caution">
    <text evidence="2">The sequence shown here is derived from an EMBL/GenBank/DDBJ whole genome shotgun (WGS) entry which is preliminary data.</text>
</comment>
<feature type="chain" id="PRO_5022094885" description="S-adenosyl-L-homocysteine hydrolase" evidence="1">
    <location>
        <begin position="25"/>
        <end position="162"/>
    </location>
</feature>
<evidence type="ECO:0000313" key="3">
    <source>
        <dbReference type="Proteomes" id="UP000320160"/>
    </source>
</evidence>
<dbReference type="Proteomes" id="UP000320160">
    <property type="component" value="Unassembled WGS sequence"/>
</dbReference>
<organism evidence="2 3">
    <name type="scientific">Sphingorhabdus contaminans</name>
    <dbReference type="NCBI Taxonomy" id="1343899"/>
    <lineage>
        <taxon>Bacteria</taxon>
        <taxon>Pseudomonadati</taxon>
        <taxon>Pseudomonadota</taxon>
        <taxon>Alphaproteobacteria</taxon>
        <taxon>Sphingomonadales</taxon>
        <taxon>Sphingomonadaceae</taxon>
        <taxon>Sphingorhabdus</taxon>
    </lineage>
</organism>
<proteinExistence type="predicted"/>
<evidence type="ECO:0008006" key="4">
    <source>
        <dbReference type="Google" id="ProtNLM"/>
    </source>
</evidence>
<dbReference type="AlphaFoldDB" id="A0A553WIE5"/>
<name>A0A553WIE5_9SPHN</name>
<keyword evidence="1" id="KW-0732">Signal</keyword>
<dbReference type="RefSeq" id="WP_143775339.1">
    <property type="nucleotide sequence ID" value="NZ_VKKU01000001.1"/>
</dbReference>
<accession>A0A553WIE5</accession>
<reference evidence="2 3" key="1">
    <citation type="submission" date="2019-07" db="EMBL/GenBank/DDBJ databases">
        <authorList>
            <person name="Park M."/>
        </authorList>
    </citation>
    <scope>NUCLEOTIDE SEQUENCE [LARGE SCALE GENOMIC DNA]</scope>
    <source>
        <strain evidence="2 3">KCTC32445</strain>
    </source>
</reference>
<dbReference type="OrthoDB" id="7473015at2"/>
<gene>
    <name evidence="2" type="ORF">FOM92_03225</name>
</gene>
<dbReference type="EMBL" id="VKKU01000001">
    <property type="protein sequence ID" value="TSB04451.1"/>
    <property type="molecule type" value="Genomic_DNA"/>
</dbReference>
<evidence type="ECO:0000256" key="1">
    <source>
        <dbReference type="SAM" id="SignalP"/>
    </source>
</evidence>
<feature type="signal peptide" evidence="1">
    <location>
        <begin position="1"/>
        <end position="24"/>
    </location>
</feature>